<dbReference type="PANTHER" id="PTHR14894:SF0">
    <property type="entry name" value="CDK5 REGULATORY SUBUNIT-ASSOCIATED PROTEIN 3"/>
    <property type="match status" value="1"/>
</dbReference>
<evidence type="ECO:0000313" key="3">
    <source>
        <dbReference type="Proteomes" id="UP000515163"/>
    </source>
</evidence>
<gene>
    <name evidence="4" type="primary">LOC116293494</name>
</gene>
<dbReference type="GO" id="GO:0012505">
    <property type="term" value="C:endomembrane system"/>
    <property type="evidence" value="ECO:0007669"/>
    <property type="project" value="TreeGrafter"/>
</dbReference>
<sequence length="542" mass="61167">MQQNGGKQVEEELLPIDIYYNKLLDWLLDRRHCDLKWQNDALEIREKINAAIQDMPPVDEITELLSGSFINYFHCLRIVELLKVSESATKNIFGRYSSKRMKDWQEIVSLYEKNNLYLAEAAHLLIRNVNFEVPSLKRQIGKCQQTQRDCTKKENEYSSNASVFLDQHKKTCEKMGIKGDNIKSELMDLLKELPEIYSKVAQDTIKCSNIVEYYQAFTKFVSPSYESSDENQNAQVLPLLRYLIEHGNTTVYQWRTGQVPTAIESDETAEVEVEKSSEGEIDWGEPSADSTVEGTESPSNGIDFGDTGDAIDWGGGGDSGDGTENGGIDWGDSGNDDSAGIDWGDSGITVDESAVTEITVEDSGEGGIAKGKDALTILDNTETRNMFLDEMMELQAFLSQRQAEWKSGSDVVAVNEFQAAPRIIQIQSRETIEKMAATITDVLSRLTTMRVQNLCLLKSSPRYVDRLAESLQQKLRLSEKLKTSCKRMVEKRNEAAEQQRELEPKLEVIRCKTKELKTQIAGEISKKYKNRPVNIMGEINNI</sequence>
<dbReference type="RefSeq" id="XP_031556788.1">
    <property type="nucleotide sequence ID" value="XM_031700928.1"/>
</dbReference>
<dbReference type="PANTHER" id="PTHR14894">
    <property type="entry name" value="CDK5 REGULATORY SUBUNIT-ASSOCIATED PROTEIN 3"/>
    <property type="match status" value="1"/>
</dbReference>
<dbReference type="InterPro" id="IPR008491">
    <property type="entry name" value="CDK5RAP3"/>
</dbReference>
<evidence type="ECO:0000313" key="4">
    <source>
        <dbReference type="RefSeq" id="XP_031556788.1"/>
    </source>
</evidence>
<accession>A0A6P8HP18</accession>
<name>A0A6P8HP18_ACTTE</name>
<keyword evidence="3" id="KW-1185">Reference proteome</keyword>
<dbReference type="InParanoid" id="A0A6P8HP18"/>
<dbReference type="KEGG" id="aten:116293494"/>
<feature type="compositionally biased region" description="Gly residues" evidence="2">
    <location>
        <begin position="313"/>
        <end position="329"/>
    </location>
</feature>
<dbReference type="GeneID" id="116293494"/>
<dbReference type="AlphaFoldDB" id="A0A6P8HP18"/>
<dbReference type="Pfam" id="PF05600">
    <property type="entry name" value="CDK5RAP3"/>
    <property type="match status" value="1"/>
</dbReference>
<dbReference type="FunCoup" id="A0A6P8HP18">
    <property type="interactions" value="1964"/>
</dbReference>
<comment type="similarity">
    <text evidence="1">Belongs to the CDK5RAP3 family.</text>
</comment>
<dbReference type="GO" id="GO:0007346">
    <property type="term" value="P:regulation of mitotic cell cycle"/>
    <property type="evidence" value="ECO:0007669"/>
    <property type="project" value="TreeGrafter"/>
</dbReference>
<dbReference type="OrthoDB" id="340432at2759"/>
<feature type="compositionally biased region" description="Polar residues" evidence="2">
    <location>
        <begin position="288"/>
        <end position="300"/>
    </location>
</feature>
<protein>
    <submittedName>
        <fullName evidence="4">CDK5 regulatory subunit-associated protein 3-like</fullName>
    </submittedName>
</protein>
<feature type="region of interest" description="Disordered" evidence="2">
    <location>
        <begin position="263"/>
        <end position="350"/>
    </location>
</feature>
<organism evidence="3 4">
    <name type="scientific">Actinia tenebrosa</name>
    <name type="common">Australian red waratah sea anemone</name>
    <dbReference type="NCBI Taxonomy" id="6105"/>
    <lineage>
        <taxon>Eukaryota</taxon>
        <taxon>Metazoa</taxon>
        <taxon>Cnidaria</taxon>
        <taxon>Anthozoa</taxon>
        <taxon>Hexacorallia</taxon>
        <taxon>Actiniaria</taxon>
        <taxon>Actiniidae</taxon>
        <taxon>Actinia</taxon>
    </lineage>
</organism>
<proteinExistence type="inferred from homology"/>
<reference evidence="4" key="1">
    <citation type="submission" date="2025-08" db="UniProtKB">
        <authorList>
            <consortium name="RefSeq"/>
        </authorList>
    </citation>
    <scope>IDENTIFICATION</scope>
    <source>
        <tissue evidence="4">Tentacle</tissue>
    </source>
</reference>
<evidence type="ECO:0000256" key="2">
    <source>
        <dbReference type="SAM" id="MobiDB-lite"/>
    </source>
</evidence>
<dbReference type="Proteomes" id="UP000515163">
    <property type="component" value="Unplaced"/>
</dbReference>
<evidence type="ECO:0000256" key="1">
    <source>
        <dbReference type="ARBA" id="ARBA00007478"/>
    </source>
</evidence>